<evidence type="ECO:0000256" key="12">
    <source>
        <dbReference type="ARBA" id="ARBA00023316"/>
    </source>
</evidence>
<keyword evidence="9 14" id="KW-0133">Cell shape</keyword>
<dbReference type="Pfam" id="PF01225">
    <property type="entry name" value="Mur_ligase"/>
    <property type="match status" value="1"/>
</dbReference>
<dbReference type="Pfam" id="PF08245">
    <property type="entry name" value="Mur_ligase_M"/>
    <property type="match status" value="1"/>
</dbReference>
<evidence type="ECO:0000259" key="17">
    <source>
        <dbReference type="Pfam" id="PF08245"/>
    </source>
</evidence>
<keyword evidence="7 14" id="KW-0547">Nucleotide-binding</keyword>
<keyword evidence="12 14" id="KW-0961">Cell wall biogenesis/degradation</keyword>
<evidence type="ECO:0000256" key="10">
    <source>
        <dbReference type="ARBA" id="ARBA00022984"/>
    </source>
</evidence>
<dbReference type="InterPro" id="IPR004101">
    <property type="entry name" value="Mur_ligase_C"/>
</dbReference>
<sequence length="449" mass="49602">MSNFDHIKNMFFLGIGGIGMSALARYFNAQGINVAGYDKTRSSLTGKLESEGISVIYKDDVEDLPLEFTEDKNALIVYTPAIPKNHQQFNFFKAEGFTLEKRAVVLGKITKNIYTLAVAGTHGKTTTTAMLAHLLKETGEEVTAFLGGVAENYGSNLVMSGNKVTVVEADEFDRSFLQLSPNIAAITSMDADHLDIYGANEQLQQSFLDFVALVPQDGTLFYKKGLPLQGTSVGVEDGADVTAENVRVENGSYYFDLNFRGKIYKNFSLSLPGKHNLFNAVTALAMAIEFGCLPSGLARALTVFKGVHRRFSYRIKSDDLVLIDDYAHHPAEIAAVHQAVREMHPGKEVLVVFQPHLFSRTRDFADDFAASLSLFDQVLLLDIYPAREEPMEGITSEWLLNKIDNINKQLVQKEELSEVIKKLNPEVVMLLGAGDIGEEVETVKNNLLS</sequence>
<evidence type="ECO:0000313" key="18">
    <source>
        <dbReference type="EMBL" id="GHA27021.1"/>
    </source>
</evidence>
<accession>A0A918VUJ5</accession>
<dbReference type="PANTHER" id="PTHR43445:SF3">
    <property type="entry name" value="UDP-N-ACETYLMURAMATE--L-ALANINE LIGASE"/>
    <property type="match status" value="1"/>
</dbReference>
<keyword evidence="10 14" id="KW-0573">Peptidoglycan synthesis</keyword>
<evidence type="ECO:0000256" key="3">
    <source>
        <dbReference type="ARBA" id="ARBA00012211"/>
    </source>
</evidence>
<name>A0A918VUJ5_9FLAO</name>
<evidence type="ECO:0000256" key="13">
    <source>
        <dbReference type="ARBA" id="ARBA00047833"/>
    </source>
</evidence>
<dbReference type="EMBL" id="BMXB01000001">
    <property type="protein sequence ID" value="GHA27021.1"/>
    <property type="molecule type" value="Genomic_DNA"/>
</dbReference>
<dbReference type="InterPro" id="IPR013221">
    <property type="entry name" value="Mur_ligase_cen"/>
</dbReference>
<dbReference type="SUPFAM" id="SSF51984">
    <property type="entry name" value="MurCD N-terminal domain"/>
    <property type="match status" value="1"/>
</dbReference>
<dbReference type="Pfam" id="PF02875">
    <property type="entry name" value="Mur_ligase_C"/>
    <property type="match status" value="1"/>
</dbReference>
<dbReference type="Gene3D" id="3.40.50.720">
    <property type="entry name" value="NAD(P)-binding Rossmann-like Domain"/>
    <property type="match status" value="1"/>
</dbReference>
<comment type="function">
    <text evidence="14">Cell wall formation.</text>
</comment>
<feature type="binding site" evidence="14">
    <location>
        <begin position="120"/>
        <end position="126"/>
    </location>
    <ligand>
        <name>ATP</name>
        <dbReference type="ChEBI" id="CHEBI:30616"/>
    </ligand>
</feature>
<dbReference type="Gene3D" id="3.40.1190.10">
    <property type="entry name" value="Mur-like, catalytic domain"/>
    <property type="match status" value="1"/>
</dbReference>
<organism evidence="18 19">
    <name type="scientific">Salinimicrobium marinum</name>
    <dbReference type="NCBI Taxonomy" id="680283"/>
    <lineage>
        <taxon>Bacteria</taxon>
        <taxon>Pseudomonadati</taxon>
        <taxon>Bacteroidota</taxon>
        <taxon>Flavobacteriia</taxon>
        <taxon>Flavobacteriales</taxon>
        <taxon>Flavobacteriaceae</taxon>
        <taxon>Salinimicrobium</taxon>
    </lineage>
</organism>
<dbReference type="InterPro" id="IPR050061">
    <property type="entry name" value="MurCDEF_pg_biosynth"/>
</dbReference>
<keyword evidence="11 14" id="KW-0131">Cell cycle</keyword>
<dbReference type="GO" id="GO:0005524">
    <property type="term" value="F:ATP binding"/>
    <property type="evidence" value="ECO:0007669"/>
    <property type="project" value="UniProtKB-UniRule"/>
</dbReference>
<evidence type="ECO:0000256" key="4">
    <source>
        <dbReference type="ARBA" id="ARBA00022490"/>
    </source>
</evidence>
<evidence type="ECO:0000256" key="7">
    <source>
        <dbReference type="ARBA" id="ARBA00022741"/>
    </source>
</evidence>
<evidence type="ECO:0000256" key="9">
    <source>
        <dbReference type="ARBA" id="ARBA00022960"/>
    </source>
</evidence>
<reference evidence="18" key="1">
    <citation type="journal article" date="2014" name="Int. J. Syst. Evol. Microbiol.">
        <title>Complete genome sequence of Corynebacterium casei LMG S-19264T (=DSM 44701T), isolated from a smear-ripened cheese.</title>
        <authorList>
            <consortium name="US DOE Joint Genome Institute (JGI-PGF)"/>
            <person name="Walter F."/>
            <person name="Albersmeier A."/>
            <person name="Kalinowski J."/>
            <person name="Ruckert C."/>
        </authorList>
    </citation>
    <scope>NUCLEOTIDE SEQUENCE</scope>
    <source>
        <strain evidence="18">KCTC 12719</strain>
    </source>
</reference>
<comment type="catalytic activity">
    <reaction evidence="13 14">
        <text>UDP-N-acetyl-alpha-D-muramate + L-alanine + ATP = UDP-N-acetyl-alpha-D-muramoyl-L-alanine + ADP + phosphate + H(+)</text>
        <dbReference type="Rhea" id="RHEA:23372"/>
        <dbReference type="ChEBI" id="CHEBI:15378"/>
        <dbReference type="ChEBI" id="CHEBI:30616"/>
        <dbReference type="ChEBI" id="CHEBI:43474"/>
        <dbReference type="ChEBI" id="CHEBI:57972"/>
        <dbReference type="ChEBI" id="CHEBI:70757"/>
        <dbReference type="ChEBI" id="CHEBI:83898"/>
        <dbReference type="ChEBI" id="CHEBI:456216"/>
        <dbReference type="EC" id="6.3.2.8"/>
    </reaction>
</comment>
<dbReference type="HAMAP" id="MF_00046">
    <property type="entry name" value="MurC"/>
    <property type="match status" value="1"/>
</dbReference>
<evidence type="ECO:0000259" key="16">
    <source>
        <dbReference type="Pfam" id="PF02875"/>
    </source>
</evidence>
<dbReference type="GO" id="GO:0008763">
    <property type="term" value="F:UDP-N-acetylmuramate-L-alanine ligase activity"/>
    <property type="evidence" value="ECO:0007669"/>
    <property type="project" value="UniProtKB-UniRule"/>
</dbReference>
<evidence type="ECO:0000259" key="15">
    <source>
        <dbReference type="Pfam" id="PF01225"/>
    </source>
</evidence>
<dbReference type="GO" id="GO:0071555">
    <property type="term" value="P:cell wall organization"/>
    <property type="evidence" value="ECO:0007669"/>
    <property type="project" value="UniProtKB-KW"/>
</dbReference>
<comment type="pathway">
    <text evidence="2 14">Cell wall biogenesis; peptidoglycan biosynthesis.</text>
</comment>
<feature type="domain" description="Mur ligase C-terminal" evidence="16">
    <location>
        <begin position="309"/>
        <end position="433"/>
    </location>
</feature>
<dbReference type="InterPro" id="IPR036615">
    <property type="entry name" value="Mur_ligase_C_dom_sf"/>
</dbReference>
<keyword evidence="5 14" id="KW-0436">Ligase</keyword>
<dbReference type="GO" id="GO:0008360">
    <property type="term" value="P:regulation of cell shape"/>
    <property type="evidence" value="ECO:0007669"/>
    <property type="project" value="UniProtKB-KW"/>
</dbReference>
<evidence type="ECO:0000256" key="6">
    <source>
        <dbReference type="ARBA" id="ARBA00022618"/>
    </source>
</evidence>
<dbReference type="NCBIfam" id="TIGR01082">
    <property type="entry name" value="murC"/>
    <property type="match status" value="1"/>
</dbReference>
<reference evidence="18" key="2">
    <citation type="submission" date="2020-09" db="EMBL/GenBank/DDBJ databases">
        <authorList>
            <person name="Sun Q."/>
            <person name="Kim S."/>
        </authorList>
    </citation>
    <scope>NUCLEOTIDE SEQUENCE</scope>
    <source>
        <strain evidence="18">KCTC 12719</strain>
    </source>
</reference>
<dbReference type="RefSeq" id="WP_189603106.1">
    <property type="nucleotide sequence ID" value="NZ_BMXB01000001.1"/>
</dbReference>
<dbReference type="GO" id="GO:0009252">
    <property type="term" value="P:peptidoglycan biosynthetic process"/>
    <property type="evidence" value="ECO:0007669"/>
    <property type="project" value="UniProtKB-UniRule"/>
</dbReference>
<gene>
    <name evidence="14 18" type="primary">murC</name>
    <name evidence="18" type="ORF">GCM10007103_05510</name>
</gene>
<dbReference type="Proteomes" id="UP000610456">
    <property type="component" value="Unassembled WGS sequence"/>
</dbReference>
<evidence type="ECO:0000256" key="14">
    <source>
        <dbReference type="HAMAP-Rule" id="MF_00046"/>
    </source>
</evidence>
<dbReference type="GO" id="GO:0051301">
    <property type="term" value="P:cell division"/>
    <property type="evidence" value="ECO:0007669"/>
    <property type="project" value="UniProtKB-KW"/>
</dbReference>
<evidence type="ECO:0000256" key="2">
    <source>
        <dbReference type="ARBA" id="ARBA00004752"/>
    </source>
</evidence>
<dbReference type="SUPFAM" id="SSF53244">
    <property type="entry name" value="MurD-like peptide ligases, peptide-binding domain"/>
    <property type="match status" value="1"/>
</dbReference>
<dbReference type="InterPro" id="IPR000713">
    <property type="entry name" value="Mur_ligase_N"/>
</dbReference>
<comment type="similarity">
    <text evidence="14">Belongs to the MurCDEF family.</text>
</comment>
<comment type="caution">
    <text evidence="18">The sequence shown here is derived from an EMBL/GenBank/DDBJ whole genome shotgun (WGS) entry which is preliminary data.</text>
</comment>
<evidence type="ECO:0000313" key="19">
    <source>
        <dbReference type="Proteomes" id="UP000610456"/>
    </source>
</evidence>
<evidence type="ECO:0000256" key="1">
    <source>
        <dbReference type="ARBA" id="ARBA00004496"/>
    </source>
</evidence>
<dbReference type="Gene3D" id="3.90.190.20">
    <property type="entry name" value="Mur ligase, C-terminal domain"/>
    <property type="match status" value="1"/>
</dbReference>
<keyword evidence="19" id="KW-1185">Reference proteome</keyword>
<keyword evidence="8 14" id="KW-0067">ATP-binding</keyword>
<protein>
    <recommendedName>
        <fullName evidence="3 14">UDP-N-acetylmuramate--L-alanine ligase</fullName>
        <ecNumber evidence="3 14">6.3.2.8</ecNumber>
    </recommendedName>
    <alternativeName>
        <fullName evidence="14">UDP-N-acetylmuramoyl-L-alanine synthetase</fullName>
    </alternativeName>
</protein>
<feature type="domain" description="Mur ligase central" evidence="17">
    <location>
        <begin position="118"/>
        <end position="287"/>
    </location>
</feature>
<evidence type="ECO:0000256" key="11">
    <source>
        <dbReference type="ARBA" id="ARBA00023306"/>
    </source>
</evidence>
<keyword evidence="6 14" id="KW-0132">Cell division</keyword>
<keyword evidence="4 14" id="KW-0963">Cytoplasm</keyword>
<proteinExistence type="inferred from homology"/>
<dbReference type="SUPFAM" id="SSF53623">
    <property type="entry name" value="MurD-like peptide ligases, catalytic domain"/>
    <property type="match status" value="1"/>
</dbReference>
<evidence type="ECO:0000256" key="5">
    <source>
        <dbReference type="ARBA" id="ARBA00022598"/>
    </source>
</evidence>
<dbReference type="EC" id="6.3.2.8" evidence="3 14"/>
<feature type="domain" description="Mur ligase N-terminal catalytic" evidence="15">
    <location>
        <begin position="12"/>
        <end position="112"/>
    </location>
</feature>
<dbReference type="GO" id="GO:0005737">
    <property type="term" value="C:cytoplasm"/>
    <property type="evidence" value="ECO:0007669"/>
    <property type="project" value="UniProtKB-SubCell"/>
</dbReference>
<dbReference type="PANTHER" id="PTHR43445">
    <property type="entry name" value="UDP-N-ACETYLMURAMATE--L-ALANINE LIGASE-RELATED"/>
    <property type="match status" value="1"/>
</dbReference>
<dbReference type="InterPro" id="IPR005758">
    <property type="entry name" value="UDP-N-AcMur_Ala_ligase_MurC"/>
</dbReference>
<dbReference type="InterPro" id="IPR036565">
    <property type="entry name" value="Mur-like_cat_sf"/>
</dbReference>
<dbReference type="AlphaFoldDB" id="A0A918VUJ5"/>
<evidence type="ECO:0000256" key="8">
    <source>
        <dbReference type="ARBA" id="ARBA00022840"/>
    </source>
</evidence>
<comment type="subcellular location">
    <subcellularLocation>
        <location evidence="1 14">Cytoplasm</location>
    </subcellularLocation>
</comment>